<gene>
    <name evidence="1" type="ORF">IAA73_08325</name>
</gene>
<dbReference type="Proteomes" id="UP000823641">
    <property type="component" value="Unassembled WGS sequence"/>
</dbReference>
<proteinExistence type="predicted"/>
<protein>
    <submittedName>
        <fullName evidence="1">Uncharacterized protein</fullName>
    </submittedName>
</protein>
<evidence type="ECO:0000313" key="1">
    <source>
        <dbReference type="EMBL" id="MBO8460321.1"/>
    </source>
</evidence>
<evidence type="ECO:0000313" key="2">
    <source>
        <dbReference type="Proteomes" id="UP000823641"/>
    </source>
</evidence>
<reference evidence="1" key="1">
    <citation type="submission" date="2020-10" db="EMBL/GenBank/DDBJ databases">
        <authorList>
            <person name="Gilroy R."/>
        </authorList>
    </citation>
    <scope>NUCLEOTIDE SEQUENCE</scope>
    <source>
        <strain evidence="1">G3-3990</strain>
    </source>
</reference>
<organism evidence="1 2">
    <name type="scientific">Candidatus Gallipaludibacter merdavium</name>
    <dbReference type="NCBI Taxonomy" id="2840839"/>
    <lineage>
        <taxon>Bacteria</taxon>
        <taxon>Pseudomonadati</taxon>
        <taxon>Bacteroidota</taxon>
        <taxon>Bacteroidia</taxon>
        <taxon>Bacteroidales</taxon>
        <taxon>Candidatus Gallipaludibacter</taxon>
    </lineage>
</organism>
<comment type="caution">
    <text evidence="1">The sequence shown here is derived from an EMBL/GenBank/DDBJ whole genome shotgun (WGS) entry which is preliminary data.</text>
</comment>
<reference evidence="1" key="2">
    <citation type="journal article" date="2021" name="PeerJ">
        <title>Extensive microbial diversity within the chicken gut microbiome revealed by metagenomics and culture.</title>
        <authorList>
            <person name="Gilroy R."/>
            <person name="Ravi A."/>
            <person name="Getino M."/>
            <person name="Pursley I."/>
            <person name="Horton D.L."/>
            <person name="Alikhan N.F."/>
            <person name="Baker D."/>
            <person name="Gharbi K."/>
            <person name="Hall N."/>
            <person name="Watson M."/>
            <person name="Adriaenssens E.M."/>
            <person name="Foster-Nyarko E."/>
            <person name="Jarju S."/>
            <person name="Secka A."/>
            <person name="Antonio M."/>
            <person name="Oren A."/>
            <person name="Chaudhuri R.R."/>
            <person name="La Ragione R."/>
            <person name="Hildebrand F."/>
            <person name="Pallen M.J."/>
        </authorList>
    </citation>
    <scope>NUCLEOTIDE SEQUENCE</scope>
    <source>
        <strain evidence="1">G3-3990</strain>
    </source>
</reference>
<name>A0A9D9N4L7_9BACT</name>
<dbReference type="EMBL" id="JADIMG010000079">
    <property type="protein sequence ID" value="MBO8460321.1"/>
    <property type="molecule type" value="Genomic_DNA"/>
</dbReference>
<accession>A0A9D9N4L7</accession>
<dbReference type="AlphaFoldDB" id="A0A9D9N4L7"/>
<sequence length="166" mass="18630">MKKKNDPKRKAALMQKTAVETLEFQTIWGLKQLGVDAELNECALAELASIKELGVTYDLLNMKRFAEGVRQALQADVVVDMGELVQSVVCMALGISRVSDVQQLAVSQCLWDELLKQKLLTVYYPADVRNEVVAWAMENGFTTSTYLGQPIIKFSKIFLAIKRMVK</sequence>